<gene>
    <name evidence="2" type="primary">si:dkey-201l21.4</name>
</gene>
<dbReference type="RefSeq" id="XP_073763945.1">
    <property type="nucleotide sequence ID" value="XM_073907844.1"/>
</dbReference>
<organism evidence="1 2">
    <name type="scientific">Danio rerio</name>
    <name type="common">Zebrafish</name>
    <name type="synonym">Brachydanio rerio</name>
    <dbReference type="NCBI Taxonomy" id="7955"/>
    <lineage>
        <taxon>Eukaryota</taxon>
        <taxon>Metazoa</taxon>
        <taxon>Chordata</taxon>
        <taxon>Craniata</taxon>
        <taxon>Vertebrata</taxon>
        <taxon>Euteleostomi</taxon>
        <taxon>Actinopterygii</taxon>
        <taxon>Neopterygii</taxon>
        <taxon>Teleostei</taxon>
        <taxon>Ostariophysi</taxon>
        <taxon>Cypriniformes</taxon>
        <taxon>Danionidae</taxon>
        <taxon>Danioninae</taxon>
        <taxon>Danio</taxon>
    </lineage>
</organism>
<evidence type="ECO:0000313" key="2">
    <source>
        <dbReference type="RefSeq" id="XP_073763945.1"/>
    </source>
</evidence>
<protein>
    <submittedName>
        <fullName evidence="2">Uncharacterized protein si:dkey-201l21.4</fullName>
    </submittedName>
</protein>
<keyword evidence="1" id="KW-1185">Reference proteome</keyword>
<dbReference type="Proteomes" id="UP000000437">
    <property type="component" value="Chromosome 7"/>
</dbReference>
<evidence type="ECO:0000313" key="1">
    <source>
        <dbReference type="Proteomes" id="UP000000437"/>
    </source>
</evidence>
<sequence>MASVSSLIQQSGKEGPSGIISCYDATLLEKGPPALYQLNTERKYIDNNDRKIRRWTYGKKDKAKQNKVILMVGETDAGKTTLINTMVNHLLGVKFEDQAFYQITEEEQRDQSQSQTSEITVYEVFVEENPTSLTIIDTPGYGDARGFEKDAEIAEYLIRLFADEDGIHYIDTVCFVMKASQNRLSGKELYIFHSVLSLFGRDIQNNIVFLFTHSDGGPPTDALNAIEKAEIPCRRDEDHEPVYFLFNNSQIKKRDRQINRSAWDLEERSLNGFFTILEEKNKKSVQMTLDVLKERRRLEACVFDLNERIFKEEFKAEQLSVILDSITEHKNTIEKCENSEIVVQKTFKEKVLIENEWWWNSKATCCSVCEENCHEWACLDSSPSRCKVMYKQHCTVCSGKCHYRNHVRENKKYVTKTKTFRMTFNELKQFCHGVDDHNLLRFDKEMYEKIKKEHKRNTIKSTEKIEKEIQLKMDLEKITQQKLNLLHEAYFSIMSLSDIALKADSAFTLLYLDFLIPSLKKEEGKVEWVKNLEELKKTGEEQKNKPVLDYVMKFATLASFTFSIHRYNSMDLPPEMITEVIPLRDNFITNYERNHPQLQQCTEKLCEILQIFERKYRNSTEGSRDAGIAGIVGGTVLAAGIAAASAPFTLVLSLAAGGSILAAAGVKSQKFTSEKQIQVTQLKEGIKTQLDHFYNTINPLREKMEDLQEQTEFISKILKKFQQHHSHVSEYFTYVCQKYNIQIEDYDKLTAQMSENTRLISNLAVLYGGPSLWLDMISVPENTRGVTDMVKLAEKKIHEEIDESDEDEIMSKAGKFIIEMRKMIQQFQKITNELEKTKNQLAGFYDTI</sequence>
<accession>A0AC58G2I0</accession>
<name>A0AC58G2I0_DANRE</name>
<proteinExistence type="predicted"/>
<reference evidence="2" key="1">
    <citation type="submission" date="2025-08" db="UniProtKB">
        <authorList>
            <consortium name="RefSeq"/>
        </authorList>
    </citation>
    <scope>IDENTIFICATION</scope>
    <source>
        <strain evidence="2">Tuebingen</strain>
        <tissue evidence="2">Fibroblasts and whole tissue</tissue>
    </source>
</reference>